<keyword evidence="1" id="KW-0472">Membrane</keyword>
<dbReference type="Proteomes" id="UP001214441">
    <property type="component" value="Unassembled WGS sequence"/>
</dbReference>
<comment type="caution">
    <text evidence="3">The sequence shown here is derived from an EMBL/GenBank/DDBJ whole genome shotgun (WGS) entry which is preliminary data.</text>
</comment>
<feature type="transmembrane region" description="Helical" evidence="1">
    <location>
        <begin position="29"/>
        <end position="46"/>
    </location>
</feature>
<sequence length="229" mass="24207">MTSEEKSGSDGAGGAGGEEFADRAFRSPAGMAGGVLLLALGVWLGTDAVIGGDGHTPWFALAGLLFAAPLVVGFTLRPAVFASERRMKVRNPFRTIEMPWGTVETVRASYSSEVVADGSKYQLWAIPVSLRDRKKATRHNERVAAGKPPAPGVGQLFGGRRLPNVTPGEAELTEKRASSDQAIDEIRELVETHGQKESAQGSVSVHWAFEILGPAVAGAVALIVLFATR</sequence>
<protein>
    <submittedName>
        <fullName evidence="3">PH domain-containing protein</fullName>
    </submittedName>
</protein>
<dbReference type="Pfam" id="PF10756">
    <property type="entry name" value="bPH_6"/>
    <property type="match status" value="1"/>
</dbReference>
<feature type="transmembrane region" description="Helical" evidence="1">
    <location>
        <begin position="58"/>
        <end position="80"/>
    </location>
</feature>
<dbReference type="InterPro" id="IPR019692">
    <property type="entry name" value="CFP-6_PH"/>
</dbReference>
<proteinExistence type="predicted"/>
<feature type="domain" description="Low molecular weight protein antigen 6 PH" evidence="2">
    <location>
        <begin position="77"/>
        <end position="145"/>
    </location>
</feature>
<gene>
    <name evidence="3" type="ORF">NMN56_039900</name>
</gene>
<name>A0ABT7A9K2_9ACTN</name>
<dbReference type="RefSeq" id="WP_274047157.1">
    <property type="nucleotide sequence ID" value="NZ_JANCPR020000071.1"/>
</dbReference>
<evidence type="ECO:0000313" key="3">
    <source>
        <dbReference type="EMBL" id="MDJ1138020.1"/>
    </source>
</evidence>
<organism evidence="3 4">
    <name type="scientific">Streptomyces iconiensis</name>
    <dbReference type="NCBI Taxonomy" id="1384038"/>
    <lineage>
        <taxon>Bacteria</taxon>
        <taxon>Bacillati</taxon>
        <taxon>Actinomycetota</taxon>
        <taxon>Actinomycetes</taxon>
        <taxon>Kitasatosporales</taxon>
        <taxon>Streptomycetaceae</taxon>
        <taxon>Streptomyces</taxon>
    </lineage>
</organism>
<dbReference type="EMBL" id="JANCPR020000071">
    <property type="protein sequence ID" value="MDJ1138020.1"/>
    <property type="molecule type" value="Genomic_DNA"/>
</dbReference>
<keyword evidence="1" id="KW-1133">Transmembrane helix</keyword>
<keyword evidence="4" id="KW-1185">Reference proteome</keyword>
<keyword evidence="1" id="KW-0812">Transmembrane</keyword>
<evidence type="ECO:0000313" key="4">
    <source>
        <dbReference type="Proteomes" id="UP001214441"/>
    </source>
</evidence>
<feature type="transmembrane region" description="Helical" evidence="1">
    <location>
        <begin position="205"/>
        <end position="227"/>
    </location>
</feature>
<evidence type="ECO:0000259" key="2">
    <source>
        <dbReference type="Pfam" id="PF10756"/>
    </source>
</evidence>
<reference evidence="3 4" key="1">
    <citation type="submission" date="2023-05" db="EMBL/GenBank/DDBJ databases">
        <title>Streptantibioticus silvisoli sp. nov., acidotolerant actinomycetes 1 from pine litter.</title>
        <authorList>
            <person name="Swiecimska M."/>
            <person name="Golinska P."/>
            <person name="Sangal V."/>
            <person name="Wachnowicz B."/>
            <person name="Goodfellow M."/>
        </authorList>
    </citation>
    <scope>NUCLEOTIDE SEQUENCE [LARGE SCALE GENOMIC DNA]</scope>
    <source>
        <strain evidence="3 4">DSM 42109</strain>
    </source>
</reference>
<evidence type="ECO:0000256" key="1">
    <source>
        <dbReference type="SAM" id="Phobius"/>
    </source>
</evidence>
<accession>A0ABT7A9K2</accession>